<dbReference type="Proteomes" id="UP001172155">
    <property type="component" value="Unassembled WGS sequence"/>
</dbReference>
<keyword evidence="3" id="KW-1185">Reference proteome</keyword>
<evidence type="ECO:0000256" key="1">
    <source>
        <dbReference type="SAM" id="MobiDB-lite"/>
    </source>
</evidence>
<feature type="region of interest" description="Disordered" evidence="1">
    <location>
        <begin position="128"/>
        <end position="160"/>
    </location>
</feature>
<feature type="compositionally biased region" description="Low complexity" evidence="1">
    <location>
        <begin position="249"/>
        <end position="259"/>
    </location>
</feature>
<feature type="compositionally biased region" description="Basic and acidic residues" evidence="1">
    <location>
        <begin position="202"/>
        <end position="216"/>
    </location>
</feature>
<accession>A0AA40FC94</accession>
<feature type="region of interest" description="Disordered" evidence="1">
    <location>
        <begin position="202"/>
        <end position="259"/>
    </location>
</feature>
<dbReference type="AlphaFoldDB" id="A0AA40FC94"/>
<evidence type="ECO:0000313" key="2">
    <source>
        <dbReference type="EMBL" id="KAK0755020.1"/>
    </source>
</evidence>
<organism evidence="2 3">
    <name type="scientific">Schizothecium vesticola</name>
    <dbReference type="NCBI Taxonomy" id="314040"/>
    <lineage>
        <taxon>Eukaryota</taxon>
        <taxon>Fungi</taxon>
        <taxon>Dikarya</taxon>
        <taxon>Ascomycota</taxon>
        <taxon>Pezizomycotina</taxon>
        <taxon>Sordariomycetes</taxon>
        <taxon>Sordariomycetidae</taxon>
        <taxon>Sordariales</taxon>
        <taxon>Schizotheciaceae</taxon>
        <taxon>Schizothecium</taxon>
    </lineage>
</organism>
<gene>
    <name evidence="2" type="ORF">B0T18DRAFT_51025</name>
</gene>
<name>A0AA40FC94_9PEZI</name>
<protein>
    <submittedName>
        <fullName evidence="2">Uncharacterized protein</fullName>
    </submittedName>
</protein>
<proteinExistence type="predicted"/>
<comment type="caution">
    <text evidence="2">The sequence shown here is derived from an EMBL/GenBank/DDBJ whole genome shotgun (WGS) entry which is preliminary data.</text>
</comment>
<evidence type="ECO:0000313" key="3">
    <source>
        <dbReference type="Proteomes" id="UP001172155"/>
    </source>
</evidence>
<reference evidence="2" key="1">
    <citation type="submission" date="2023-06" db="EMBL/GenBank/DDBJ databases">
        <title>Genome-scale phylogeny and comparative genomics of the fungal order Sordariales.</title>
        <authorList>
            <consortium name="Lawrence Berkeley National Laboratory"/>
            <person name="Hensen N."/>
            <person name="Bonometti L."/>
            <person name="Westerberg I."/>
            <person name="Brannstrom I.O."/>
            <person name="Guillou S."/>
            <person name="Cros-Aarteil S."/>
            <person name="Calhoun S."/>
            <person name="Haridas S."/>
            <person name="Kuo A."/>
            <person name="Mondo S."/>
            <person name="Pangilinan J."/>
            <person name="Riley R."/>
            <person name="LaButti K."/>
            <person name="Andreopoulos B."/>
            <person name="Lipzen A."/>
            <person name="Chen C."/>
            <person name="Yanf M."/>
            <person name="Daum C."/>
            <person name="Ng V."/>
            <person name="Clum A."/>
            <person name="Steindorff A."/>
            <person name="Ohm R."/>
            <person name="Martin F."/>
            <person name="Silar P."/>
            <person name="Natvig D."/>
            <person name="Lalanne C."/>
            <person name="Gautier V."/>
            <person name="Ament-velasquez S.L."/>
            <person name="Kruys A."/>
            <person name="Hutchinson M.I."/>
            <person name="Powell A.J."/>
            <person name="Barry K."/>
            <person name="Miller A.N."/>
            <person name="Grigoriev I.V."/>
            <person name="Debuchy R."/>
            <person name="Gladieux P."/>
            <person name="Thoren M.H."/>
            <person name="Johannesson H."/>
        </authorList>
    </citation>
    <scope>NUCLEOTIDE SEQUENCE</scope>
    <source>
        <strain evidence="2">SMH3187-1</strain>
    </source>
</reference>
<sequence length="259" mass="28310">MVHCYQTHIFEKKTREQARSASHSSGRGTLHKPQAAPSVASHRSAGWFAPGFCSLSPPPKQPGQDQRRAARRGAELTRATLFVGRRTTACQLLSRVLPPRRNPTGHTWLTVRGSASAERKAAAACRAARPERRAARPWPSGAAPVSNPPDSQPSRDVSDVEFASSAVRLRDQQGKMLRTQSLVVTGSIRPTTLTGFLLPKEKKSRDQGWEKRDGKGDLPAIHVAGANDGMTRGCDGEMRLRRLPPPPRISLVSSRPRNN</sequence>
<dbReference type="EMBL" id="JAUKUD010000001">
    <property type="protein sequence ID" value="KAK0755020.1"/>
    <property type="molecule type" value="Genomic_DNA"/>
</dbReference>
<feature type="region of interest" description="Disordered" evidence="1">
    <location>
        <begin position="13"/>
        <end position="72"/>
    </location>
</feature>